<dbReference type="AlphaFoldDB" id="A0A8U0HTC7"/>
<dbReference type="EMBL" id="CP096659">
    <property type="protein sequence ID" value="UPV74260.1"/>
    <property type="molecule type" value="Genomic_DNA"/>
</dbReference>
<evidence type="ECO:0000256" key="2">
    <source>
        <dbReference type="SAM" id="Phobius"/>
    </source>
</evidence>
<feature type="transmembrane region" description="Helical" evidence="2">
    <location>
        <begin position="74"/>
        <end position="90"/>
    </location>
</feature>
<accession>A0A8U0HTC7</accession>
<feature type="transmembrane region" description="Helical" evidence="2">
    <location>
        <begin position="145"/>
        <end position="166"/>
    </location>
</feature>
<sequence>MSDRSANSETGSARSDPREDPELEDLLDELEELEETVDDPAEREQVRETIRVARRVSTPGAFGRVIRGFDRHDAAEALVGSVVFGIPMLVEGGTAEIGAFIAAHPVSLAVTLVGTIGLVVGLLYVAEIQQVEIHRPLFGVVPRRLAGVVGVSFFTALAMMTAWGRVDWTDPWLAFCQTSVTFSAMALGAALGDILPGS</sequence>
<feature type="compositionally biased region" description="Acidic residues" evidence="1">
    <location>
        <begin position="21"/>
        <end position="39"/>
    </location>
</feature>
<keyword evidence="4" id="KW-1185">Reference proteome</keyword>
<name>A0A8U0HTC7_9EURY</name>
<dbReference type="KEGG" id="halx:M0R89_17195"/>
<keyword evidence="2" id="KW-0812">Transmembrane</keyword>
<organism evidence="3 4">
    <name type="scientific">Halorussus limi</name>
    <dbReference type="NCBI Taxonomy" id="2938695"/>
    <lineage>
        <taxon>Archaea</taxon>
        <taxon>Methanobacteriati</taxon>
        <taxon>Methanobacteriota</taxon>
        <taxon>Stenosarchaea group</taxon>
        <taxon>Halobacteria</taxon>
        <taxon>Halobacteriales</taxon>
        <taxon>Haladaptataceae</taxon>
        <taxon>Halorussus</taxon>
    </lineage>
</organism>
<evidence type="ECO:0000256" key="1">
    <source>
        <dbReference type="SAM" id="MobiDB-lite"/>
    </source>
</evidence>
<feature type="transmembrane region" description="Helical" evidence="2">
    <location>
        <begin position="102"/>
        <end position="125"/>
    </location>
</feature>
<feature type="compositionally biased region" description="Polar residues" evidence="1">
    <location>
        <begin position="1"/>
        <end position="13"/>
    </location>
</feature>
<feature type="region of interest" description="Disordered" evidence="1">
    <location>
        <begin position="1"/>
        <end position="43"/>
    </location>
</feature>
<reference evidence="3 4" key="1">
    <citation type="submission" date="2022-04" db="EMBL/GenBank/DDBJ databases">
        <title>Diverse halophilic archaea isolated from saline environments.</title>
        <authorList>
            <person name="Cui H.-L."/>
        </authorList>
    </citation>
    <scope>NUCLEOTIDE SEQUENCE [LARGE SCALE GENOMIC DNA]</scope>
    <source>
        <strain evidence="3 4">XZYJT49</strain>
    </source>
</reference>
<dbReference type="Proteomes" id="UP000830729">
    <property type="component" value="Chromosome"/>
</dbReference>
<proteinExistence type="predicted"/>
<protein>
    <submittedName>
        <fullName evidence="3">DUF2391 domain-containing protein</fullName>
    </submittedName>
</protein>
<dbReference type="RefSeq" id="WP_248650306.1">
    <property type="nucleotide sequence ID" value="NZ_CP096659.1"/>
</dbReference>
<evidence type="ECO:0000313" key="3">
    <source>
        <dbReference type="EMBL" id="UPV74260.1"/>
    </source>
</evidence>
<gene>
    <name evidence="3" type="ORF">M0R89_17195</name>
</gene>
<dbReference type="GeneID" id="72186972"/>
<keyword evidence="2" id="KW-1133">Transmembrane helix</keyword>
<evidence type="ECO:0000313" key="4">
    <source>
        <dbReference type="Proteomes" id="UP000830729"/>
    </source>
</evidence>
<keyword evidence="2" id="KW-0472">Membrane</keyword>